<protein>
    <submittedName>
        <fullName evidence="1">Uncharacterized protein</fullName>
    </submittedName>
</protein>
<sequence>MSDECDAEGGSRTVEERQLNEKKKIRVAAYVVKLGGYKYERSARGREPIAVSAVLPKALGSRNRRALILGWAYYLDTFNSYSLRSWLLVFTVDTITGTLEVCPSWSSRTRETS</sequence>
<comment type="caution">
    <text evidence="1">The sequence shown here is derived from an EMBL/GenBank/DDBJ whole genome shotgun (WGS) entry which is preliminary data.</text>
</comment>
<evidence type="ECO:0000313" key="2">
    <source>
        <dbReference type="Proteomes" id="UP000323000"/>
    </source>
</evidence>
<evidence type="ECO:0000313" key="1">
    <source>
        <dbReference type="EMBL" id="TXG56392.1"/>
    </source>
</evidence>
<gene>
    <name evidence="1" type="ORF">EZV62_017705</name>
</gene>
<keyword evidence="2" id="KW-1185">Reference proteome</keyword>
<dbReference type="EMBL" id="VAHF01000008">
    <property type="protein sequence ID" value="TXG56392.1"/>
    <property type="molecule type" value="Genomic_DNA"/>
</dbReference>
<reference evidence="2" key="1">
    <citation type="journal article" date="2019" name="Gigascience">
        <title>De novo genome assembly of the endangered Acer yangbiense, a plant species with extremely small populations endemic to Yunnan Province, China.</title>
        <authorList>
            <person name="Yang J."/>
            <person name="Wariss H.M."/>
            <person name="Tao L."/>
            <person name="Zhang R."/>
            <person name="Yun Q."/>
            <person name="Hollingsworth P."/>
            <person name="Dao Z."/>
            <person name="Luo G."/>
            <person name="Guo H."/>
            <person name="Ma Y."/>
            <person name="Sun W."/>
        </authorList>
    </citation>
    <scope>NUCLEOTIDE SEQUENCE [LARGE SCALE GENOMIC DNA]</scope>
    <source>
        <strain evidence="2">cv. Malutang</strain>
    </source>
</reference>
<accession>A0A5C7HJ38</accession>
<proteinExistence type="predicted"/>
<organism evidence="1 2">
    <name type="scientific">Acer yangbiense</name>
    <dbReference type="NCBI Taxonomy" id="1000413"/>
    <lineage>
        <taxon>Eukaryota</taxon>
        <taxon>Viridiplantae</taxon>
        <taxon>Streptophyta</taxon>
        <taxon>Embryophyta</taxon>
        <taxon>Tracheophyta</taxon>
        <taxon>Spermatophyta</taxon>
        <taxon>Magnoliopsida</taxon>
        <taxon>eudicotyledons</taxon>
        <taxon>Gunneridae</taxon>
        <taxon>Pentapetalae</taxon>
        <taxon>rosids</taxon>
        <taxon>malvids</taxon>
        <taxon>Sapindales</taxon>
        <taxon>Sapindaceae</taxon>
        <taxon>Hippocastanoideae</taxon>
        <taxon>Acereae</taxon>
        <taxon>Acer</taxon>
    </lineage>
</organism>
<name>A0A5C7HJ38_9ROSI</name>
<dbReference type="OrthoDB" id="1922339at2759"/>
<dbReference type="Proteomes" id="UP000323000">
    <property type="component" value="Chromosome 8"/>
</dbReference>
<dbReference type="AlphaFoldDB" id="A0A5C7HJ38"/>